<feature type="region of interest" description="Disordered" evidence="2">
    <location>
        <begin position="1"/>
        <end position="28"/>
    </location>
</feature>
<feature type="coiled-coil region" evidence="1">
    <location>
        <begin position="225"/>
        <end position="259"/>
    </location>
</feature>
<evidence type="ECO:0000256" key="2">
    <source>
        <dbReference type="SAM" id="MobiDB-lite"/>
    </source>
</evidence>
<dbReference type="PaxDb" id="4097-A0A1S4ASB0"/>
<evidence type="ECO:0000313" key="3">
    <source>
        <dbReference type="RefSeq" id="XP_016479398.1"/>
    </source>
</evidence>
<dbReference type="KEGG" id="nta:107800688"/>
<dbReference type="OMA" id="QTINHTT"/>
<dbReference type="OrthoDB" id="1304639at2759"/>
<gene>
    <name evidence="3" type="primary">LOC107800688</name>
</gene>
<dbReference type="PANTHER" id="PTHR33144:SF35">
    <property type="entry name" value="TRANSPOSASE, PTTA_EN_SPM, PLANT-RELATED"/>
    <property type="match status" value="1"/>
</dbReference>
<dbReference type="Pfam" id="PF03004">
    <property type="entry name" value="Transposase_24"/>
    <property type="match status" value="1"/>
</dbReference>
<feature type="compositionally biased region" description="Polar residues" evidence="2">
    <location>
        <begin position="1"/>
        <end position="11"/>
    </location>
</feature>
<name>A0A1S4ASB0_TOBAC</name>
<reference evidence="3" key="1">
    <citation type="submission" date="2025-08" db="UniProtKB">
        <authorList>
            <consortium name="RefSeq"/>
        </authorList>
    </citation>
    <scope>IDENTIFICATION</scope>
</reference>
<evidence type="ECO:0000256" key="1">
    <source>
        <dbReference type="SAM" id="Coils"/>
    </source>
</evidence>
<dbReference type="PANTHER" id="PTHR33144">
    <property type="entry name" value="OS10G0409366 PROTEIN-RELATED"/>
    <property type="match status" value="1"/>
</dbReference>
<dbReference type="STRING" id="4097.A0A1S4ASB0"/>
<protein>
    <submittedName>
        <fullName evidence="3">Uncharacterized protein</fullName>
    </submittedName>
</protein>
<sequence>MQIDSTSPTANERSEEQAYGPVTPKKEAGHECVLSIAERRLKYDIPEAAKTWTLFSIGNAWRRHKSQLEKDHYDAYQNDEVHMAKRPDYIPEYQFKELLKYWSSDKLQRSSEINKENRKKLMDPHTAGKTSFAEKTKEPVSLKEMFVATRSRKPGRAYKHSDENTTSKIAEMEKIETQQSVDGSQSVDAFSSVMGPEHLGRLRLYGRGVTKTTLKGKVGHFMSTSNATNDTVQEMQERIRKMEEQIEEQKRTIRQEITAYVIAQLQRAGLINPNILATLSILSLEEATSAPQAANQLIRRPSTGSNNQGGELEVGDKSDEDLT</sequence>
<feature type="region of interest" description="Disordered" evidence="2">
    <location>
        <begin position="295"/>
        <end position="323"/>
    </location>
</feature>
<proteinExistence type="predicted"/>
<dbReference type="InterPro" id="IPR004252">
    <property type="entry name" value="Probable_transposase_24"/>
</dbReference>
<dbReference type="AlphaFoldDB" id="A0A1S4ASB0"/>
<organism evidence="3">
    <name type="scientific">Nicotiana tabacum</name>
    <name type="common">Common tobacco</name>
    <dbReference type="NCBI Taxonomy" id="4097"/>
    <lineage>
        <taxon>Eukaryota</taxon>
        <taxon>Viridiplantae</taxon>
        <taxon>Streptophyta</taxon>
        <taxon>Embryophyta</taxon>
        <taxon>Tracheophyta</taxon>
        <taxon>Spermatophyta</taxon>
        <taxon>Magnoliopsida</taxon>
        <taxon>eudicotyledons</taxon>
        <taxon>Gunneridae</taxon>
        <taxon>Pentapetalae</taxon>
        <taxon>asterids</taxon>
        <taxon>lamiids</taxon>
        <taxon>Solanales</taxon>
        <taxon>Solanaceae</taxon>
        <taxon>Nicotianoideae</taxon>
        <taxon>Nicotianeae</taxon>
        <taxon>Nicotiana</taxon>
    </lineage>
</organism>
<dbReference type="RefSeq" id="XP_016479398.1">
    <property type="nucleotide sequence ID" value="XM_016623912.1"/>
</dbReference>
<accession>A0A1S4ASB0</accession>
<keyword evidence="1" id="KW-0175">Coiled coil</keyword>